<dbReference type="EMBL" id="BOOH01000036">
    <property type="protein sequence ID" value="GIH77859.1"/>
    <property type="molecule type" value="Genomic_DNA"/>
</dbReference>
<dbReference type="Proteomes" id="UP000616724">
    <property type="component" value="Unassembled WGS sequence"/>
</dbReference>
<evidence type="ECO:0000259" key="5">
    <source>
        <dbReference type="PROSITE" id="PS50011"/>
    </source>
</evidence>
<evidence type="ECO:0000313" key="7">
    <source>
        <dbReference type="Proteomes" id="UP000616724"/>
    </source>
</evidence>
<name>A0A8J3RQK6_9ACTN</name>
<dbReference type="Pfam" id="PF00069">
    <property type="entry name" value="Pkinase"/>
    <property type="match status" value="1"/>
</dbReference>
<dbReference type="Gene3D" id="1.10.510.10">
    <property type="entry name" value="Transferase(Phosphotransferase) domain 1"/>
    <property type="match status" value="1"/>
</dbReference>
<dbReference type="SUPFAM" id="SSF56112">
    <property type="entry name" value="Protein kinase-like (PK-like)"/>
    <property type="match status" value="1"/>
</dbReference>
<protein>
    <recommendedName>
        <fullName evidence="5">Protein kinase domain-containing protein</fullName>
    </recommendedName>
</protein>
<dbReference type="InterPro" id="IPR011009">
    <property type="entry name" value="Kinase-like_dom_sf"/>
</dbReference>
<gene>
    <name evidence="6" type="ORF">Plo01_42880</name>
</gene>
<evidence type="ECO:0000256" key="3">
    <source>
        <dbReference type="ARBA" id="ARBA00022777"/>
    </source>
</evidence>
<evidence type="ECO:0000256" key="1">
    <source>
        <dbReference type="ARBA" id="ARBA00022679"/>
    </source>
</evidence>
<dbReference type="AlphaFoldDB" id="A0A8J3RQK6"/>
<keyword evidence="3" id="KW-0418">Kinase</keyword>
<feature type="domain" description="Protein kinase" evidence="5">
    <location>
        <begin position="8"/>
        <end position="253"/>
    </location>
</feature>
<keyword evidence="7" id="KW-1185">Reference proteome</keyword>
<evidence type="ECO:0000256" key="4">
    <source>
        <dbReference type="ARBA" id="ARBA00022840"/>
    </source>
</evidence>
<dbReference type="InterPro" id="IPR008271">
    <property type="entry name" value="Ser/Thr_kinase_AS"/>
</dbReference>
<dbReference type="GO" id="GO:0004674">
    <property type="term" value="F:protein serine/threonine kinase activity"/>
    <property type="evidence" value="ECO:0007669"/>
    <property type="project" value="TreeGrafter"/>
</dbReference>
<evidence type="ECO:0000313" key="6">
    <source>
        <dbReference type="EMBL" id="GIH77859.1"/>
    </source>
</evidence>
<evidence type="ECO:0000256" key="2">
    <source>
        <dbReference type="ARBA" id="ARBA00022741"/>
    </source>
</evidence>
<reference evidence="6 7" key="1">
    <citation type="submission" date="2021-01" db="EMBL/GenBank/DDBJ databases">
        <title>Whole genome shotgun sequence of Planobispora longispora NBRC 13918.</title>
        <authorList>
            <person name="Komaki H."/>
            <person name="Tamura T."/>
        </authorList>
    </citation>
    <scope>NUCLEOTIDE SEQUENCE [LARGE SCALE GENOMIC DNA]</scope>
    <source>
        <strain evidence="6 7">NBRC 13918</strain>
    </source>
</reference>
<dbReference type="PROSITE" id="PS50011">
    <property type="entry name" value="PROTEIN_KINASE_DOM"/>
    <property type="match status" value="1"/>
</dbReference>
<dbReference type="Gene3D" id="3.30.200.20">
    <property type="entry name" value="Phosphorylase Kinase, domain 1"/>
    <property type="match status" value="1"/>
</dbReference>
<accession>A0A8J3RQK6</accession>
<dbReference type="CDD" id="cd14014">
    <property type="entry name" value="STKc_PknB_like"/>
    <property type="match status" value="1"/>
</dbReference>
<comment type="caution">
    <text evidence="6">The sequence shown here is derived from an EMBL/GenBank/DDBJ whole genome shotgun (WGS) entry which is preliminary data.</text>
</comment>
<dbReference type="PROSITE" id="PS00108">
    <property type="entry name" value="PROTEIN_KINASE_ST"/>
    <property type="match status" value="1"/>
</dbReference>
<organism evidence="6 7">
    <name type="scientific">Planobispora longispora</name>
    <dbReference type="NCBI Taxonomy" id="28887"/>
    <lineage>
        <taxon>Bacteria</taxon>
        <taxon>Bacillati</taxon>
        <taxon>Actinomycetota</taxon>
        <taxon>Actinomycetes</taxon>
        <taxon>Streptosporangiales</taxon>
        <taxon>Streptosporangiaceae</taxon>
        <taxon>Planobispora</taxon>
    </lineage>
</organism>
<keyword evidence="4" id="KW-0067">ATP-binding</keyword>
<proteinExistence type="predicted"/>
<keyword evidence="2" id="KW-0547">Nucleotide-binding</keyword>
<dbReference type="GO" id="GO:0005524">
    <property type="term" value="F:ATP binding"/>
    <property type="evidence" value="ECO:0007669"/>
    <property type="project" value="UniProtKB-KW"/>
</dbReference>
<keyword evidence="1" id="KW-0808">Transferase</keyword>
<dbReference type="InterPro" id="IPR000719">
    <property type="entry name" value="Prot_kinase_dom"/>
</dbReference>
<dbReference type="PANTHER" id="PTHR43289:SF34">
    <property type="entry name" value="SERINE_THREONINE-PROTEIN KINASE YBDM-RELATED"/>
    <property type="match status" value="1"/>
</dbReference>
<sequence length="253" mass="26786">MLRWAGPYALLAKLGEGGQGAVYLARSPDGRQVALKLLHARVAFGEQAGFLAEADSDPRVPGFATARVLDVGIDDGTPYIVSEYVPGPSLEQLIHREGPRPADSLIRLSIVTAAALKGIHGAGVVHRDFKPANVLMAQDGPRVIDFGIARAVDRLTISAGAAGTPAFMSPEQAEGRRVGPASDVFSWGVTMYFAATGRLAFDGRSAWAVADQIVNHDPDVRMLPTPLRDVVAASLHKSADSRPSTAQLMNLSQ</sequence>
<dbReference type="PANTHER" id="PTHR43289">
    <property type="entry name" value="MITOGEN-ACTIVATED PROTEIN KINASE KINASE KINASE 20-RELATED"/>
    <property type="match status" value="1"/>
</dbReference>